<dbReference type="AlphaFoldDB" id="A0A1R1XSN5"/>
<dbReference type="PROSITE" id="PS00092">
    <property type="entry name" value="N6_MTASE"/>
    <property type="match status" value="1"/>
</dbReference>
<dbReference type="PANTHER" id="PTHR18895:SF74">
    <property type="entry name" value="MTRF1L RELEASE FACTOR GLUTAMINE METHYLTRANSFERASE"/>
    <property type="match status" value="1"/>
</dbReference>
<dbReference type="STRING" id="133412.A0A1R1XSN5"/>
<keyword evidence="3" id="KW-0949">S-adenosyl-L-methionine</keyword>
<keyword evidence="7" id="KW-1185">Reference proteome</keyword>
<dbReference type="Gene3D" id="3.40.50.150">
    <property type="entry name" value="Vaccinia Virus protein VP39"/>
    <property type="match status" value="1"/>
</dbReference>
<accession>A0A1R1XSN5</accession>
<feature type="domain" description="Methyltransferase" evidence="5">
    <location>
        <begin position="489"/>
        <end position="599"/>
    </location>
</feature>
<dbReference type="InterPro" id="IPR025714">
    <property type="entry name" value="Methyltranfer_dom"/>
</dbReference>
<comment type="caution">
    <text evidence="6">The sequence shown here is derived from an EMBL/GenBank/DDBJ whole genome shotgun (WGS) entry which is preliminary data.</text>
</comment>
<dbReference type="NCBIfam" id="TIGR00536">
    <property type="entry name" value="hemK_fam"/>
    <property type="match status" value="1"/>
</dbReference>
<evidence type="ECO:0000256" key="2">
    <source>
        <dbReference type="ARBA" id="ARBA00022679"/>
    </source>
</evidence>
<proteinExistence type="predicted"/>
<dbReference type="PROSITE" id="PS50889">
    <property type="entry name" value="S4"/>
    <property type="match status" value="1"/>
</dbReference>
<keyword evidence="2 6" id="KW-0808">Transferase</keyword>
<sequence length="679" mass="77139">MVYKKIIVTDSESNSTLKKFVFKNLRDILPSRSDLSDALKSKIILINGKICNDNQILNAGDEVTCKFRKADYIKKKLLNLGVKLVYQSPFFCDSKNAAVSEEKSIKYLNQIIVLYKPAGVAIPDIQKYAYSFSDFIDCDNENENVDLEKKDLDYDLDFSNSDYIDPKSDLGLQDFIKNSLITRAAHAAKGFVVVNQMEKASCGLVLIACGDKFISFIDSMLKNGNLIFDYQCICHGDLDKLLKNSGDIIDSSDENSKEISFVTRAPEKRADFNNWEMRAGLENDSYKNLRFNKIDVTPSLQSGKISNVSISVRKCFAGGLIIRKYLSEIGYPIVGNSKHVKKLKNSSDKGLFLTLHRIRFLESFSPKLFDLEFNCDIPPKFISTLEREENFYNKKLERSRIEFESSLKDRDVTNEDKLIDFNPSHNKPLAYITNHKEFCGYMFYVTEETLIPRISTEILVKASNEVLASLSQTHIKNSNLFKNKNLTASSMKVLDLGTGTGCVLQSIVMKNRNSFDIFGAGIDISTDALHVAKKNAKEFGLETKTFYIRDEFSSFGNNEELLDLGPFDLVVCNPPYISLDKKKKLNFSTREYEPDVALYANNNGYEFYEQIYNSIENLYLEQSSKKFLAENFALIFEVGKGMVDDVISLFKGYQVIGKWTDDQKNIRCVGFSKNIKSLV</sequence>
<keyword evidence="4" id="KW-0694">RNA-binding</keyword>
<evidence type="ECO:0000259" key="5">
    <source>
        <dbReference type="Pfam" id="PF13847"/>
    </source>
</evidence>
<gene>
    <name evidence="6" type="ORF">AYI70_g5851</name>
</gene>
<dbReference type="InterPro" id="IPR029063">
    <property type="entry name" value="SAM-dependent_MTases_sf"/>
</dbReference>
<dbReference type="OrthoDB" id="269872at2759"/>
<evidence type="ECO:0000256" key="3">
    <source>
        <dbReference type="ARBA" id="ARBA00022691"/>
    </source>
</evidence>
<dbReference type="InterPro" id="IPR004556">
    <property type="entry name" value="HemK-like"/>
</dbReference>
<dbReference type="Pfam" id="PF13847">
    <property type="entry name" value="Methyltransf_31"/>
    <property type="match status" value="1"/>
</dbReference>
<dbReference type="GO" id="GO:0005739">
    <property type="term" value="C:mitochondrion"/>
    <property type="evidence" value="ECO:0007669"/>
    <property type="project" value="TreeGrafter"/>
</dbReference>
<evidence type="ECO:0000256" key="4">
    <source>
        <dbReference type="PROSITE-ProRule" id="PRU00182"/>
    </source>
</evidence>
<evidence type="ECO:0000256" key="1">
    <source>
        <dbReference type="ARBA" id="ARBA00022603"/>
    </source>
</evidence>
<dbReference type="Proteomes" id="UP000187283">
    <property type="component" value="Unassembled WGS sequence"/>
</dbReference>
<keyword evidence="1 6" id="KW-0489">Methyltransferase</keyword>
<dbReference type="EMBL" id="LSSN01001985">
    <property type="protein sequence ID" value="OMJ17635.1"/>
    <property type="molecule type" value="Genomic_DNA"/>
</dbReference>
<dbReference type="CDD" id="cd02440">
    <property type="entry name" value="AdoMet_MTases"/>
    <property type="match status" value="1"/>
</dbReference>
<dbReference type="InterPro" id="IPR002052">
    <property type="entry name" value="DNA_methylase_N6_adenine_CS"/>
</dbReference>
<reference evidence="6 7" key="1">
    <citation type="submission" date="2017-01" db="EMBL/GenBank/DDBJ databases">
        <authorList>
            <person name="Mah S.A."/>
            <person name="Swanson W.J."/>
            <person name="Moy G.W."/>
            <person name="Vacquier V.D."/>
        </authorList>
    </citation>
    <scope>NUCLEOTIDE SEQUENCE [LARGE SCALE GENOMIC DNA]</scope>
    <source>
        <strain evidence="6 7">GSMNP</strain>
    </source>
</reference>
<dbReference type="GO" id="GO:0032259">
    <property type="term" value="P:methylation"/>
    <property type="evidence" value="ECO:0007669"/>
    <property type="project" value="UniProtKB-KW"/>
</dbReference>
<dbReference type="SUPFAM" id="SSF53335">
    <property type="entry name" value="S-adenosyl-L-methionine-dependent methyltransferases"/>
    <property type="match status" value="1"/>
</dbReference>
<evidence type="ECO:0000313" key="7">
    <source>
        <dbReference type="Proteomes" id="UP000187283"/>
    </source>
</evidence>
<dbReference type="GO" id="GO:0008276">
    <property type="term" value="F:protein methyltransferase activity"/>
    <property type="evidence" value="ECO:0007669"/>
    <property type="project" value="InterPro"/>
</dbReference>
<dbReference type="Gene3D" id="3.30.2350.10">
    <property type="entry name" value="Pseudouridine synthase"/>
    <property type="match status" value="1"/>
</dbReference>
<dbReference type="InterPro" id="IPR050320">
    <property type="entry name" value="N5-glutamine_MTase"/>
</dbReference>
<dbReference type="PANTHER" id="PTHR18895">
    <property type="entry name" value="HEMK METHYLTRANSFERASE"/>
    <property type="match status" value="1"/>
</dbReference>
<dbReference type="GO" id="GO:0003723">
    <property type="term" value="F:RNA binding"/>
    <property type="evidence" value="ECO:0007669"/>
    <property type="project" value="UniProtKB-KW"/>
</dbReference>
<organism evidence="6 7">
    <name type="scientific">Smittium culicis</name>
    <dbReference type="NCBI Taxonomy" id="133412"/>
    <lineage>
        <taxon>Eukaryota</taxon>
        <taxon>Fungi</taxon>
        <taxon>Fungi incertae sedis</taxon>
        <taxon>Zoopagomycota</taxon>
        <taxon>Kickxellomycotina</taxon>
        <taxon>Harpellomycetes</taxon>
        <taxon>Harpellales</taxon>
        <taxon>Legeriomycetaceae</taxon>
        <taxon>Smittium</taxon>
    </lineage>
</organism>
<protein>
    <submittedName>
        <fullName evidence="6">Bifunctional methyltransferase</fullName>
    </submittedName>
</protein>
<evidence type="ECO:0000313" key="6">
    <source>
        <dbReference type="EMBL" id="OMJ17635.1"/>
    </source>
</evidence>
<name>A0A1R1XSN5_9FUNG</name>